<evidence type="ECO:0000256" key="2">
    <source>
        <dbReference type="SAM" id="Phobius"/>
    </source>
</evidence>
<keyword evidence="2" id="KW-1133">Transmembrane helix</keyword>
<accession>A0AAD3RKF9</accession>
<name>A0AAD3RKF9_LATJO</name>
<protein>
    <submittedName>
        <fullName evidence="3">Lactose-binding lectin l-2-like protein</fullName>
    </submittedName>
</protein>
<feature type="compositionally biased region" description="Polar residues" evidence="1">
    <location>
        <begin position="21"/>
        <end position="31"/>
    </location>
</feature>
<organism evidence="3 4">
    <name type="scientific">Lates japonicus</name>
    <name type="common">Japanese lates</name>
    <dbReference type="NCBI Taxonomy" id="270547"/>
    <lineage>
        <taxon>Eukaryota</taxon>
        <taxon>Metazoa</taxon>
        <taxon>Chordata</taxon>
        <taxon>Craniata</taxon>
        <taxon>Vertebrata</taxon>
        <taxon>Euteleostomi</taxon>
        <taxon>Actinopterygii</taxon>
        <taxon>Neopterygii</taxon>
        <taxon>Teleostei</taxon>
        <taxon>Neoteleostei</taxon>
        <taxon>Acanthomorphata</taxon>
        <taxon>Carangaria</taxon>
        <taxon>Carangaria incertae sedis</taxon>
        <taxon>Centropomidae</taxon>
        <taxon>Lates</taxon>
    </lineage>
</organism>
<evidence type="ECO:0000313" key="4">
    <source>
        <dbReference type="Proteomes" id="UP001279410"/>
    </source>
</evidence>
<gene>
    <name evidence="3" type="ORF">AKAME5_002317600</name>
</gene>
<keyword evidence="2" id="KW-0472">Membrane</keyword>
<keyword evidence="2" id="KW-0812">Transmembrane</keyword>
<dbReference type="AlphaFoldDB" id="A0AAD3RKF9"/>
<proteinExistence type="predicted"/>
<reference evidence="3" key="1">
    <citation type="submission" date="2022-08" db="EMBL/GenBank/DDBJ databases">
        <title>Genome sequencing of akame (Lates japonicus).</title>
        <authorList>
            <person name="Hashiguchi Y."/>
            <person name="Takahashi H."/>
        </authorList>
    </citation>
    <scope>NUCLEOTIDE SEQUENCE</scope>
    <source>
        <strain evidence="3">Kochi</strain>
    </source>
</reference>
<keyword evidence="4" id="KW-1185">Reference proteome</keyword>
<feature type="region of interest" description="Disordered" evidence="1">
    <location>
        <begin position="14"/>
        <end position="38"/>
    </location>
</feature>
<dbReference type="Proteomes" id="UP001279410">
    <property type="component" value="Unassembled WGS sequence"/>
</dbReference>
<feature type="transmembrane region" description="Helical" evidence="2">
    <location>
        <begin position="92"/>
        <end position="112"/>
    </location>
</feature>
<evidence type="ECO:0000256" key="1">
    <source>
        <dbReference type="SAM" id="MobiDB-lite"/>
    </source>
</evidence>
<dbReference type="EMBL" id="BRZM01000774">
    <property type="protein sequence ID" value="GLD71852.1"/>
    <property type="molecule type" value="Genomic_DNA"/>
</dbReference>
<sequence length="113" mass="12697">MQFVDEVSSIGRLAPDLTVSGPDQNLRSQPPMTLKQPPIVSCGEQKKSQEIKNKKAQSLSQGDSYWLSLSSSGVTAPQWRRGHSWFHQPRQLAHYFSLLCFLLTIVILLLTLC</sequence>
<feature type="non-terminal residue" evidence="3">
    <location>
        <position position="1"/>
    </location>
</feature>
<evidence type="ECO:0000313" key="3">
    <source>
        <dbReference type="EMBL" id="GLD71852.1"/>
    </source>
</evidence>
<comment type="caution">
    <text evidence="3">The sequence shown here is derived from an EMBL/GenBank/DDBJ whole genome shotgun (WGS) entry which is preliminary data.</text>
</comment>